<dbReference type="PANTHER" id="PTHR31225:SF224">
    <property type="entry name" value="TERPENE SYNTHASE"/>
    <property type="match status" value="1"/>
</dbReference>
<protein>
    <submittedName>
        <fullName evidence="6">(+)-delta-cadinene synthase isozyme A</fullName>
    </submittedName>
</protein>
<dbReference type="OMA" id="ECYKFNE"/>
<gene>
    <name evidence="6" type="ORF">TRIUR3_01776</name>
</gene>
<dbReference type="InterPro" id="IPR036965">
    <property type="entry name" value="Terpene_synth_N_sf"/>
</dbReference>
<dbReference type="InterPro" id="IPR005630">
    <property type="entry name" value="Terpene_synthase_metal-bd"/>
</dbReference>
<reference evidence="6" key="1">
    <citation type="journal article" date="2013" name="Nature">
        <title>Draft genome of the wheat A-genome progenitor Triticum urartu.</title>
        <authorList>
            <person name="Ling H.Q."/>
            <person name="Zhao S."/>
            <person name="Liu D."/>
            <person name="Wang J."/>
            <person name="Sun H."/>
            <person name="Zhang C."/>
            <person name="Fan H."/>
            <person name="Li D."/>
            <person name="Dong L."/>
            <person name="Tao Y."/>
            <person name="Gao C."/>
            <person name="Wu H."/>
            <person name="Li Y."/>
            <person name="Cui Y."/>
            <person name="Guo X."/>
            <person name="Zheng S."/>
            <person name="Wang B."/>
            <person name="Yu K."/>
            <person name="Liang Q."/>
            <person name="Yang W."/>
            <person name="Lou X."/>
            <person name="Chen J."/>
            <person name="Feng M."/>
            <person name="Jian J."/>
            <person name="Zhang X."/>
            <person name="Luo G."/>
            <person name="Jiang Y."/>
            <person name="Liu J."/>
            <person name="Wang Z."/>
            <person name="Sha Y."/>
            <person name="Zhang B."/>
            <person name="Wu H."/>
            <person name="Tang D."/>
            <person name="Shen Q."/>
            <person name="Xue P."/>
            <person name="Zou S."/>
            <person name="Wang X."/>
            <person name="Liu X."/>
            <person name="Wang F."/>
            <person name="Yang Y."/>
            <person name="An X."/>
            <person name="Dong Z."/>
            <person name="Zhang K."/>
            <person name="Zhang X."/>
            <person name="Luo M.C."/>
            <person name="Dvorak J."/>
            <person name="Tong Y."/>
            <person name="Wang J."/>
            <person name="Yang H."/>
            <person name="Li Z."/>
            <person name="Wang D."/>
            <person name="Zhang A."/>
            <person name="Wang J."/>
        </authorList>
    </citation>
    <scope>NUCLEOTIDE SEQUENCE</scope>
</reference>
<dbReference type="SFLD" id="SFLDG01019">
    <property type="entry name" value="Terpene_Cyclase_Like_1_C_Termi"/>
    <property type="match status" value="1"/>
</dbReference>
<dbReference type="PANTHER" id="PTHR31225">
    <property type="entry name" value="OS04G0344100 PROTEIN-RELATED"/>
    <property type="match status" value="1"/>
</dbReference>
<feature type="domain" description="Terpene synthase metal-binding" evidence="5">
    <location>
        <begin position="290"/>
        <end position="526"/>
    </location>
</feature>
<dbReference type="FunFam" id="1.10.600.10:FF:000007">
    <property type="entry name" value="Isoprene synthase, chloroplastic"/>
    <property type="match status" value="1"/>
</dbReference>
<dbReference type="Pfam" id="PF03936">
    <property type="entry name" value="Terpene_synth_C"/>
    <property type="match status" value="1"/>
</dbReference>
<comment type="cofactor">
    <cofactor evidence="1">
        <name>Mn(2+)</name>
        <dbReference type="ChEBI" id="CHEBI:29035"/>
    </cofactor>
</comment>
<dbReference type="InterPro" id="IPR034741">
    <property type="entry name" value="Terpene_cyclase-like_1_C"/>
</dbReference>
<dbReference type="GO" id="GO:0010333">
    <property type="term" value="F:terpene synthase activity"/>
    <property type="evidence" value="ECO:0007669"/>
    <property type="project" value="InterPro"/>
</dbReference>
<dbReference type="InterPro" id="IPR050148">
    <property type="entry name" value="Terpene_synthase-like"/>
</dbReference>
<evidence type="ECO:0000259" key="5">
    <source>
        <dbReference type="Pfam" id="PF03936"/>
    </source>
</evidence>
<feature type="domain" description="Terpene synthase N-terminal" evidence="4">
    <location>
        <begin position="72"/>
        <end position="232"/>
    </location>
</feature>
<comment type="cofactor">
    <cofactor evidence="2">
        <name>Mg(2+)</name>
        <dbReference type="ChEBI" id="CHEBI:18420"/>
    </cofactor>
</comment>
<dbReference type="InterPro" id="IPR008949">
    <property type="entry name" value="Isoprenoid_synthase_dom_sf"/>
</dbReference>
<evidence type="ECO:0000313" key="6">
    <source>
        <dbReference type="EMBL" id="EMS56650.1"/>
    </source>
</evidence>
<evidence type="ECO:0000259" key="4">
    <source>
        <dbReference type="Pfam" id="PF01397"/>
    </source>
</evidence>
<name>M7ZWA0_TRIUA</name>
<evidence type="ECO:0000256" key="2">
    <source>
        <dbReference type="ARBA" id="ARBA00001946"/>
    </source>
</evidence>
<keyword evidence="3" id="KW-0479">Metal-binding</keyword>
<dbReference type="Pfam" id="PF01397">
    <property type="entry name" value="Terpene_synth"/>
    <property type="match status" value="1"/>
</dbReference>
<dbReference type="Gene3D" id="1.10.600.10">
    <property type="entry name" value="Farnesyl Diphosphate Synthase"/>
    <property type="match status" value="1"/>
</dbReference>
<dbReference type="SFLD" id="SFLDS00005">
    <property type="entry name" value="Isoprenoid_Synthase_Type_I"/>
    <property type="match status" value="1"/>
</dbReference>
<dbReference type="eggNOG" id="ENOG502QUCN">
    <property type="taxonomic scope" value="Eukaryota"/>
</dbReference>
<dbReference type="SUPFAM" id="SSF48576">
    <property type="entry name" value="Terpenoid synthases"/>
    <property type="match status" value="1"/>
</dbReference>
<dbReference type="InterPro" id="IPR008930">
    <property type="entry name" value="Terpenoid_cyclase/PrenylTrfase"/>
</dbReference>
<dbReference type="STRING" id="4572.M7ZWA0"/>
<dbReference type="InterPro" id="IPR001906">
    <property type="entry name" value="Terpene_synth_N"/>
</dbReference>
<dbReference type="InterPro" id="IPR044814">
    <property type="entry name" value="Terpene_cyclase_plant_C1"/>
</dbReference>
<sequence length="584" mass="66395">MAVNSADDAASRPRMINAGSAATRGAFAASEWGGFFITHDPPHPQAWHTYILLPCADLPLLVFHFAQPPLQRSEEWMRERVEELKGRVRTMFSDDSVAEAVTLMDSLERLGVDGHFREEIESAISRIVHPDESAGSDDLHVVATRFRLLRQHGIWVSTDALDNFRDGMGNFKASLSSDPRALLSLYNAAHMAVPGDGLALDDVINFTRHQLEAIAAKGELRSPLAEQVARALDHPLPRFTRLLETMYYVGEYAREETHDNTLLELARLNSHLMRSLHLRELKALSLWWRDLYNTVNLPYTRDRMVEVYFWSCGMIPEEEHSRARLMFAKTFGLVTFLDDTYDVHATLEECHSFTEAMQRWDDSAVSILPEYLRMPYIKTLSNFKDFENMLKPDEKYRMSYARKAYQLQAEYYMQEAQWSNDKHRPTFKEHEELSVMSSGLPMLNLVALMGYGTIATKKVFEWTCAVPDVVRAGAQIGRFLNDISSYKLGKNKKDVASIVECYMVEKGTTGEEAVAAIAAMTEDSWRTMNHACMAMDRVLLPAAQLVVNIARSNEVIYLRGRDGYTFGSHVKDLVTMLFLAPIPL</sequence>
<evidence type="ECO:0000256" key="3">
    <source>
        <dbReference type="ARBA" id="ARBA00022723"/>
    </source>
</evidence>
<proteinExistence type="predicted"/>
<dbReference type="AlphaFoldDB" id="M7ZWA0"/>
<dbReference type="Gene3D" id="1.50.10.130">
    <property type="entry name" value="Terpene synthase, N-terminal domain"/>
    <property type="match status" value="1"/>
</dbReference>
<evidence type="ECO:0000256" key="1">
    <source>
        <dbReference type="ARBA" id="ARBA00001936"/>
    </source>
</evidence>
<accession>M7ZWA0</accession>
<dbReference type="SUPFAM" id="SSF48239">
    <property type="entry name" value="Terpenoid cyclases/Protein prenyltransferases"/>
    <property type="match status" value="1"/>
</dbReference>
<organism evidence="6">
    <name type="scientific">Triticum urartu</name>
    <name type="common">Red wild einkorn</name>
    <name type="synonym">Crithodium urartu</name>
    <dbReference type="NCBI Taxonomy" id="4572"/>
    <lineage>
        <taxon>Eukaryota</taxon>
        <taxon>Viridiplantae</taxon>
        <taxon>Streptophyta</taxon>
        <taxon>Embryophyta</taxon>
        <taxon>Tracheophyta</taxon>
        <taxon>Spermatophyta</taxon>
        <taxon>Magnoliopsida</taxon>
        <taxon>Liliopsida</taxon>
        <taxon>Poales</taxon>
        <taxon>Poaceae</taxon>
        <taxon>BOP clade</taxon>
        <taxon>Pooideae</taxon>
        <taxon>Triticodae</taxon>
        <taxon>Triticeae</taxon>
        <taxon>Triticinae</taxon>
        <taxon>Triticum</taxon>
    </lineage>
</organism>
<dbReference type="GO" id="GO:0000287">
    <property type="term" value="F:magnesium ion binding"/>
    <property type="evidence" value="ECO:0007669"/>
    <property type="project" value="InterPro"/>
</dbReference>
<dbReference type="EMBL" id="KD155652">
    <property type="protein sequence ID" value="EMS56650.1"/>
    <property type="molecule type" value="Genomic_DNA"/>
</dbReference>
<dbReference type="CDD" id="cd00684">
    <property type="entry name" value="Terpene_cyclase_plant_C1"/>
    <property type="match status" value="1"/>
</dbReference>
<dbReference type="GO" id="GO:0016102">
    <property type="term" value="P:diterpenoid biosynthetic process"/>
    <property type="evidence" value="ECO:0007669"/>
    <property type="project" value="InterPro"/>
</dbReference>